<reference evidence="1 2" key="1">
    <citation type="journal article" date="2013" name="Genome Biol.">
        <title>Comparative genomics of the core and accessory genomes of 48 Sinorhizobium strains comprising five genospecies.</title>
        <authorList>
            <person name="Sugawara M."/>
            <person name="Epstein B."/>
            <person name="Badgley B.D."/>
            <person name="Unno T."/>
            <person name="Xu L."/>
            <person name="Reese J."/>
            <person name="Gyaneshwar P."/>
            <person name="Denny R."/>
            <person name="Mudge J."/>
            <person name="Bharti A.K."/>
            <person name="Farmer A.D."/>
            <person name="May G.D."/>
            <person name="Woodward J.E."/>
            <person name="Medigue C."/>
            <person name="Vallenet D."/>
            <person name="Lajus A."/>
            <person name="Rouy Z."/>
            <person name="Martinez-Vaz B."/>
            <person name="Tiffin P."/>
            <person name="Young N.D."/>
            <person name="Sadowsky M.J."/>
        </authorList>
    </citation>
    <scope>NUCLEOTIDE SEQUENCE [LARGE SCALE GENOMIC DNA]</scope>
    <source>
        <strain evidence="1 2">N6B1</strain>
    </source>
</reference>
<protein>
    <submittedName>
        <fullName evidence="1">Uncharacterized protein</fullName>
    </submittedName>
</protein>
<sequence>MRVSARIPLWLFGIDHGEITVIRRSLKLGQGCCADDTQATPGNANCSGKNERPKSAGARLSCLPPKNSCAAGSGEHAAQEHRIRVVFGSIAFHDLRTNRPKIIVI</sequence>
<evidence type="ECO:0000313" key="2">
    <source>
        <dbReference type="Proteomes" id="UP000429484"/>
    </source>
</evidence>
<dbReference type="KEGG" id="smer:DU99_04235"/>
<accession>A0AAW9TZ77</accession>
<proteinExistence type="predicted"/>
<dbReference type="AlphaFoldDB" id="A0AAW9TZ77"/>
<comment type="caution">
    <text evidence="1">The sequence shown here is derived from an EMBL/GenBank/DDBJ whole genome shotgun (WGS) entry which is preliminary data.</text>
</comment>
<name>A0AAW9TZ77_RHIML</name>
<organism evidence="1 2">
    <name type="scientific">Rhizobium meliloti</name>
    <name type="common">Ensifer meliloti</name>
    <name type="synonym">Sinorhizobium meliloti</name>
    <dbReference type="NCBI Taxonomy" id="382"/>
    <lineage>
        <taxon>Bacteria</taxon>
        <taxon>Pseudomonadati</taxon>
        <taxon>Pseudomonadota</taxon>
        <taxon>Alphaproteobacteria</taxon>
        <taxon>Hyphomicrobiales</taxon>
        <taxon>Rhizobiaceae</taxon>
        <taxon>Sinorhizobium/Ensifer group</taxon>
        <taxon>Sinorhizobium</taxon>
    </lineage>
</organism>
<dbReference type="Proteomes" id="UP000429484">
    <property type="component" value="Unassembled WGS sequence"/>
</dbReference>
<gene>
    <name evidence="1" type="ORF">GHK53_34475</name>
</gene>
<evidence type="ECO:0000313" key="1">
    <source>
        <dbReference type="EMBL" id="MQW37716.1"/>
    </source>
</evidence>
<dbReference type="EMBL" id="WISR01000277">
    <property type="protein sequence ID" value="MQW37716.1"/>
    <property type="molecule type" value="Genomic_DNA"/>
</dbReference>